<feature type="non-terminal residue" evidence="1">
    <location>
        <position position="73"/>
    </location>
</feature>
<protein>
    <submittedName>
        <fullName evidence="1">Uncharacterized protein</fullName>
    </submittedName>
</protein>
<accession>A0AAN9AG20</accession>
<evidence type="ECO:0000313" key="2">
    <source>
        <dbReference type="Proteomes" id="UP001381693"/>
    </source>
</evidence>
<keyword evidence="2" id="KW-1185">Reference proteome</keyword>
<dbReference type="EMBL" id="JAXCGZ010000465">
    <property type="protein sequence ID" value="KAK7085942.1"/>
    <property type="molecule type" value="Genomic_DNA"/>
</dbReference>
<gene>
    <name evidence="1" type="ORF">SK128_001308</name>
</gene>
<name>A0AAN9AG20_HALRR</name>
<evidence type="ECO:0000313" key="1">
    <source>
        <dbReference type="EMBL" id="KAK7085942.1"/>
    </source>
</evidence>
<sequence length="73" mass="8562">MRWIESSALTRIFGARQKSTTMEEEDTKFELEVENIVENDDFTIFNQDDLPMGGFQVMEEIRRKGKLCDVTLK</sequence>
<organism evidence="1 2">
    <name type="scientific">Halocaridina rubra</name>
    <name type="common">Hawaiian red shrimp</name>
    <dbReference type="NCBI Taxonomy" id="373956"/>
    <lineage>
        <taxon>Eukaryota</taxon>
        <taxon>Metazoa</taxon>
        <taxon>Ecdysozoa</taxon>
        <taxon>Arthropoda</taxon>
        <taxon>Crustacea</taxon>
        <taxon>Multicrustacea</taxon>
        <taxon>Malacostraca</taxon>
        <taxon>Eumalacostraca</taxon>
        <taxon>Eucarida</taxon>
        <taxon>Decapoda</taxon>
        <taxon>Pleocyemata</taxon>
        <taxon>Caridea</taxon>
        <taxon>Atyoidea</taxon>
        <taxon>Atyidae</taxon>
        <taxon>Halocaridina</taxon>
    </lineage>
</organism>
<reference evidence="1 2" key="1">
    <citation type="submission" date="2023-11" db="EMBL/GenBank/DDBJ databases">
        <title>Halocaridina rubra genome assembly.</title>
        <authorList>
            <person name="Smith C."/>
        </authorList>
    </citation>
    <scope>NUCLEOTIDE SEQUENCE [LARGE SCALE GENOMIC DNA]</scope>
    <source>
        <strain evidence="1">EP-1</strain>
        <tissue evidence="1">Whole</tissue>
    </source>
</reference>
<dbReference type="AlphaFoldDB" id="A0AAN9AG20"/>
<comment type="caution">
    <text evidence="1">The sequence shown here is derived from an EMBL/GenBank/DDBJ whole genome shotgun (WGS) entry which is preliminary data.</text>
</comment>
<dbReference type="Proteomes" id="UP001381693">
    <property type="component" value="Unassembled WGS sequence"/>
</dbReference>
<proteinExistence type="predicted"/>